<evidence type="ECO:0000313" key="4">
    <source>
        <dbReference type="Proteomes" id="UP000008461"/>
    </source>
</evidence>
<evidence type="ECO:0000259" key="2">
    <source>
        <dbReference type="Pfam" id="PF03235"/>
    </source>
</evidence>
<dbReference type="STRING" id="760192.Halhy_3504"/>
<dbReference type="KEGG" id="hhy:Halhy_3504"/>
<dbReference type="GO" id="GO:0008270">
    <property type="term" value="F:zinc ion binding"/>
    <property type="evidence" value="ECO:0007669"/>
    <property type="project" value="InterPro"/>
</dbReference>
<keyword evidence="4" id="KW-1185">Reference proteome</keyword>
<proteinExistence type="predicted"/>
<dbReference type="PANTHER" id="PTHR39639">
    <property type="entry name" value="CHROMOSOME 16, WHOLE GENOME SHOTGUN SEQUENCE"/>
    <property type="match status" value="1"/>
</dbReference>
<dbReference type="Gene3D" id="1.10.30.50">
    <property type="match status" value="1"/>
</dbReference>
<accession>F4KWL9</accession>
<feature type="domain" description="GmrSD restriction endonucleases N-terminal" evidence="2">
    <location>
        <begin position="53"/>
        <end position="195"/>
    </location>
</feature>
<dbReference type="CDD" id="cd00085">
    <property type="entry name" value="HNHc"/>
    <property type="match status" value="1"/>
</dbReference>
<evidence type="ECO:0000259" key="1">
    <source>
        <dbReference type="Pfam" id="PF01844"/>
    </source>
</evidence>
<dbReference type="Pfam" id="PF03235">
    <property type="entry name" value="GmrSD_N"/>
    <property type="match status" value="1"/>
</dbReference>
<dbReference type="AlphaFoldDB" id="F4KWL9"/>
<protein>
    <recommendedName>
        <fullName evidence="5">HNH nuclease domain-containing protein</fullName>
    </recommendedName>
</protein>
<dbReference type="RefSeq" id="WP_013765899.1">
    <property type="nucleotide sequence ID" value="NC_015510.1"/>
</dbReference>
<feature type="domain" description="HNH" evidence="1">
    <location>
        <begin position="406"/>
        <end position="447"/>
    </location>
</feature>
<dbReference type="HOGENOM" id="CLU_038557_2_1_10"/>
<dbReference type="InterPro" id="IPR003615">
    <property type="entry name" value="HNH_nuc"/>
</dbReference>
<dbReference type="Proteomes" id="UP000008461">
    <property type="component" value="Chromosome"/>
</dbReference>
<reference key="2">
    <citation type="submission" date="2011-04" db="EMBL/GenBank/DDBJ databases">
        <title>Complete sequence of chromosome of Haliscomenobacter hydrossis DSM 1100.</title>
        <authorList>
            <consortium name="US DOE Joint Genome Institute (JGI-PGF)"/>
            <person name="Lucas S."/>
            <person name="Han J."/>
            <person name="Lapidus A."/>
            <person name="Bruce D."/>
            <person name="Goodwin L."/>
            <person name="Pitluck S."/>
            <person name="Peters L."/>
            <person name="Kyrpides N."/>
            <person name="Mavromatis K."/>
            <person name="Ivanova N."/>
            <person name="Ovchinnikova G."/>
            <person name="Pagani I."/>
            <person name="Daligault H."/>
            <person name="Detter J.C."/>
            <person name="Han C."/>
            <person name="Land M."/>
            <person name="Hauser L."/>
            <person name="Markowitz V."/>
            <person name="Cheng J.-F."/>
            <person name="Hugenholtz P."/>
            <person name="Woyke T."/>
            <person name="Wu D."/>
            <person name="Verbarg S."/>
            <person name="Frueling A."/>
            <person name="Brambilla E."/>
            <person name="Klenk H.-P."/>
            <person name="Eisen J.A."/>
        </authorList>
    </citation>
    <scope>NUCLEOTIDE SEQUENCE</scope>
    <source>
        <strain>DSM 1100</strain>
    </source>
</reference>
<gene>
    <name evidence="3" type="ordered locus">Halhy_3504</name>
</gene>
<dbReference type="Pfam" id="PF01844">
    <property type="entry name" value="HNH"/>
    <property type="match status" value="1"/>
</dbReference>
<dbReference type="GO" id="GO:0004519">
    <property type="term" value="F:endonuclease activity"/>
    <property type="evidence" value="ECO:0007669"/>
    <property type="project" value="InterPro"/>
</dbReference>
<dbReference type="eggNOG" id="COG1479">
    <property type="taxonomic scope" value="Bacteria"/>
</dbReference>
<dbReference type="PANTHER" id="PTHR39639:SF1">
    <property type="entry name" value="DUF262 DOMAIN-CONTAINING PROTEIN"/>
    <property type="match status" value="1"/>
</dbReference>
<name>F4KWL9_HALH1</name>
<dbReference type="InterPro" id="IPR004919">
    <property type="entry name" value="GmrSD_N"/>
</dbReference>
<dbReference type="InterPro" id="IPR002711">
    <property type="entry name" value="HNH"/>
</dbReference>
<dbReference type="GO" id="GO:0003676">
    <property type="term" value="F:nucleic acid binding"/>
    <property type="evidence" value="ECO:0007669"/>
    <property type="project" value="InterPro"/>
</dbReference>
<sequence length="453" mass="53489">MSMNQPINSVIKEIFFDEEFEEMESELLTNDSTKIYADQSDPEIDGLYNRWERGKLDVQPDFQRYFVWDIIKSSRLIESALLDIPLPVIYLTEELDGKIYVIDGQQRLTAFFSFLKGYFPDNKNFKLSGLKVLKEYQGKSFKELPEDIQDKIRYCQIRTITFKKESDPNLKFEIFERLNTGSVPLNTQEIRNCIYRGKYNDLIRELAKDPDFLSLLGLKSSDQRMKDVELVLRFAAFYHSTYINYKAPMKTFFNNEMVRFQNISEYDSELLKSAFKNAVSIIKSLLGDKAFKRYYKGTDKNPDGYWEKNRFNTSLYDILMDSFARVDKNIAYANLERIKEAYITLLTTDDEFIDAIEKGTSQERRVILRFEKWRYLLSEITKDTKKLPRCFSYELKEQLYNASPICTICKNRILNIDDAAIDHIEQYWLGGQTIPENARLTHRYCNASRPRKE</sequence>
<evidence type="ECO:0000313" key="3">
    <source>
        <dbReference type="EMBL" id="AEE51359.1"/>
    </source>
</evidence>
<organism evidence="3 4">
    <name type="scientific">Haliscomenobacter hydrossis (strain ATCC 27775 / DSM 1100 / LMG 10767 / O)</name>
    <dbReference type="NCBI Taxonomy" id="760192"/>
    <lineage>
        <taxon>Bacteria</taxon>
        <taxon>Pseudomonadati</taxon>
        <taxon>Bacteroidota</taxon>
        <taxon>Saprospiria</taxon>
        <taxon>Saprospirales</taxon>
        <taxon>Haliscomenobacteraceae</taxon>
        <taxon>Haliscomenobacter</taxon>
    </lineage>
</organism>
<reference evidence="3 4" key="1">
    <citation type="journal article" date="2011" name="Stand. Genomic Sci.">
        <title>Complete genome sequence of Haliscomenobacter hydrossis type strain (O).</title>
        <authorList>
            <consortium name="US DOE Joint Genome Institute (JGI-PGF)"/>
            <person name="Daligault H."/>
            <person name="Lapidus A."/>
            <person name="Zeytun A."/>
            <person name="Nolan M."/>
            <person name="Lucas S."/>
            <person name="Del Rio T.G."/>
            <person name="Tice H."/>
            <person name="Cheng J.F."/>
            <person name="Tapia R."/>
            <person name="Han C."/>
            <person name="Goodwin L."/>
            <person name="Pitluck S."/>
            <person name="Liolios K."/>
            <person name="Pagani I."/>
            <person name="Ivanova N."/>
            <person name="Huntemann M."/>
            <person name="Mavromatis K."/>
            <person name="Mikhailova N."/>
            <person name="Pati A."/>
            <person name="Chen A."/>
            <person name="Palaniappan K."/>
            <person name="Land M."/>
            <person name="Hauser L."/>
            <person name="Brambilla E.M."/>
            <person name="Rohde M."/>
            <person name="Verbarg S."/>
            <person name="Goker M."/>
            <person name="Bristow J."/>
            <person name="Eisen J.A."/>
            <person name="Markowitz V."/>
            <person name="Hugenholtz P."/>
            <person name="Kyrpides N.C."/>
            <person name="Klenk H.P."/>
            <person name="Woyke T."/>
        </authorList>
    </citation>
    <scope>NUCLEOTIDE SEQUENCE [LARGE SCALE GENOMIC DNA]</scope>
    <source>
        <strain evidence="4">ATCC 27775 / DSM 1100 / LMG 10767 / O</strain>
    </source>
</reference>
<evidence type="ECO:0008006" key="5">
    <source>
        <dbReference type="Google" id="ProtNLM"/>
    </source>
</evidence>
<dbReference type="EMBL" id="CP002691">
    <property type="protein sequence ID" value="AEE51359.1"/>
    <property type="molecule type" value="Genomic_DNA"/>
</dbReference>